<keyword evidence="3" id="KW-1133">Transmembrane helix</keyword>
<dbReference type="RefSeq" id="WP_245790271.1">
    <property type="nucleotide sequence ID" value="NZ_FQUL01000005.1"/>
</dbReference>
<gene>
    <name evidence="5" type="ORF">SAMN02745225_00570</name>
</gene>
<dbReference type="InterPro" id="IPR029000">
    <property type="entry name" value="Cyclophilin-like_dom_sf"/>
</dbReference>
<dbReference type="EMBL" id="FQUL01000005">
    <property type="protein sequence ID" value="SHE42561.1"/>
    <property type="molecule type" value="Genomic_DNA"/>
</dbReference>
<feature type="domain" description="PPIase cyclophilin-type" evidence="4">
    <location>
        <begin position="107"/>
        <end position="250"/>
    </location>
</feature>
<dbReference type="Pfam" id="PF00160">
    <property type="entry name" value="Pro_isomerase"/>
    <property type="match status" value="1"/>
</dbReference>
<protein>
    <recommendedName>
        <fullName evidence="2">Peptidyl-prolyl cis-trans isomerase</fullName>
        <shortName evidence="2">PPIase</shortName>
        <ecNumber evidence="2">5.2.1.8</ecNumber>
    </recommendedName>
</protein>
<organism evidence="5 6">
    <name type="scientific">Ferrithrix thermotolerans DSM 19514</name>
    <dbReference type="NCBI Taxonomy" id="1121881"/>
    <lineage>
        <taxon>Bacteria</taxon>
        <taxon>Bacillati</taxon>
        <taxon>Actinomycetota</taxon>
        <taxon>Acidimicrobiia</taxon>
        <taxon>Acidimicrobiales</taxon>
        <taxon>Acidimicrobiaceae</taxon>
        <taxon>Ferrithrix</taxon>
    </lineage>
</organism>
<evidence type="ECO:0000256" key="2">
    <source>
        <dbReference type="RuleBase" id="RU363019"/>
    </source>
</evidence>
<evidence type="ECO:0000313" key="5">
    <source>
        <dbReference type="EMBL" id="SHE42561.1"/>
    </source>
</evidence>
<dbReference type="EC" id="5.2.1.8" evidence="2"/>
<comment type="catalytic activity">
    <reaction evidence="2">
        <text>[protein]-peptidylproline (omega=180) = [protein]-peptidylproline (omega=0)</text>
        <dbReference type="Rhea" id="RHEA:16237"/>
        <dbReference type="Rhea" id="RHEA-COMP:10747"/>
        <dbReference type="Rhea" id="RHEA-COMP:10748"/>
        <dbReference type="ChEBI" id="CHEBI:83833"/>
        <dbReference type="ChEBI" id="CHEBI:83834"/>
        <dbReference type="EC" id="5.2.1.8"/>
    </reaction>
</comment>
<name>A0A1M4TDM1_9ACTN</name>
<dbReference type="AlphaFoldDB" id="A0A1M4TDM1"/>
<keyword evidence="6" id="KW-1185">Reference proteome</keyword>
<feature type="transmembrane region" description="Helical" evidence="3">
    <location>
        <begin position="33"/>
        <end position="51"/>
    </location>
</feature>
<sequence>MPSAKRQRIRENQQRVRAQQEALKKKKAIKRRSIQIGAFVILALVIIYFQVRGSSSAKTTKTNVSVADESGTVCPAINGSSPRITHFKKAPVMCINTALNYNATVKTTAGTFVMSLDAKQYPVTTNNFVFLARYHFYDGLKFFRVIPTFVIQGGDPLNNGTGGPGYSFGGEYPKAGQYKLGTAAMANTGQPNSNGSQFFIVSGSQGEQLPPSYSIFGQVTKGINVVEKISNAGTPQGTPVKEYKIISVTISQS</sequence>
<dbReference type="Gene3D" id="2.40.100.10">
    <property type="entry name" value="Cyclophilin-like"/>
    <property type="match status" value="1"/>
</dbReference>
<comment type="similarity">
    <text evidence="2">Belongs to the cyclophilin-type PPIase family.</text>
</comment>
<evidence type="ECO:0000259" key="4">
    <source>
        <dbReference type="PROSITE" id="PS50072"/>
    </source>
</evidence>
<dbReference type="PANTHER" id="PTHR45625">
    <property type="entry name" value="PEPTIDYL-PROLYL CIS-TRANS ISOMERASE-RELATED"/>
    <property type="match status" value="1"/>
</dbReference>
<dbReference type="PROSITE" id="PS50072">
    <property type="entry name" value="CSA_PPIASE_2"/>
    <property type="match status" value="1"/>
</dbReference>
<dbReference type="SUPFAM" id="SSF50891">
    <property type="entry name" value="Cyclophilin-like"/>
    <property type="match status" value="1"/>
</dbReference>
<dbReference type="InterPro" id="IPR044666">
    <property type="entry name" value="Cyclophilin_A-like"/>
</dbReference>
<dbReference type="PANTHER" id="PTHR45625:SF3">
    <property type="entry name" value="PEPTIDYL-PROLYL CIS-TRANS ISOMERASE B-RELATED"/>
    <property type="match status" value="1"/>
</dbReference>
<comment type="function">
    <text evidence="1 2">PPIases accelerate the folding of proteins. It catalyzes the cis-trans isomerization of proline imidic peptide bonds in oligopeptides.</text>
</comment>
<dbReference type="CDD" id="cd00317">
    <property type="entry name" value="cyclophilin"/>
    <property type="match status" value="1"/>
</dbReference>
<evidence type="ECO:0000313" key="6">
    <source>
        <dbReference type="Proteomes" id="UP000184295"/>
    </source>
</evidence>
<evidence type="ECO:0000256" key="3">
    <source>
        <dbReference type="SAM" id="Phobius"/>
    </source>
</evidence>
<dbReference type="InterPro" id="IPR002130">
    <property type="entry name" value="Cyclophilin-type_PPIase_dom"/>
</dbReference>
<accession>A0A1M4TDM1</accession>
<reference evidence="6" key="1">
    <citation type="submission" date="2016-11" db="EMBL/GenBank/DDBJ databases">
        <authorList>
            <person name="Varghese N."/>
            <person name="Submissions S."/>
        </authorList>
    </citation>
    <scope>NUCLEOTIDE SEQUENCE [LARGE SCALE GENOMIC DNA]</scope>
    <source>
        <strain evidence="6">DSM 19514</strain>
    </source>
</reference>
<keyword evidence="3" id="KW-0472">Membrane</keyword>
<dbReference type="PRINTS" id="PR00153">
    <property type="entry name" value="CSAPPISMRASE"/>
</dbReference>
<keyword evidence="2 5" id="KW-0413">Isomerase</keyword>
<keyword evidence="3" id="KW-0812">Transmembrane</keyword>
<evidence type="ECO:0000256" key="1">
    <source>
        <dbReference type="ARBA" id="ARBA00002388"/>
    </source>
</evidence>
<dbReference type="Proteomes" id="UP000184295">
    <property type="component" value="Unassembled WGS sequence"/>
</dbReference>
<keyword evidence="2" id="KW-0697">Rotamase</keyword>
<dbReference type="GO" id="GO:0003755">
    <property type="term" value="F:peptidyl-prolyl cis-trans isomerase activity"/>
    <property type="evidence" value="ECO:0007669"/>
    <property type="project" value="UniProtKB-UniRule"/>
</dbReference>
<dbReference type="STRING" id="1121881.SAMN02745225_00570"/>
<proteinExistence type="inferred from homology"/>